<evidence type="ECO:0000256" key="1">
    <source>
        <dbReference type="SAM" id="Phobius"/>
    </source>
</evidence>
<accession>A0A9W6Z9X1</accession>
<comment type="caution">
    <text evidence="2">The sequence shown here is derived from an EMBL/GenBank/DDBJ whole genome shotgun (WGS) entry which is preliminary data.</text>
</comment>
<keyword evidence="1" id="KW-1133">Transmembrane helix</keyword>
<keyword evidence="3" id="KW-1185">Reference proteome</keyword>
<feature type="transmembrane region" description="Helical" evidence="1">
    <location>
        <begin position="103"/>
        <end position="121"/>
    </location>
</feature>
<dbReference type="Proteomes" id="UP001165122">
    <property type="component" value="Unassembled WGS sequence"/>
</dbReference>
<dbReference type="AlphaFoldDB" id="A0A9W6Z9X1"/>
<keyword evidence="1" id="KW-0472">Membrane</keyword>
<sequence length="153" mass="17780">MPFQLKPVCTSFYEEIVRGDYYFLKAWMAFVFIYAVSFFFRYAYKLKKRNGQLLFDISTLVNFQKLAVLLMIQAPIMVLPMAFDSERMASIVAQNNNKLHIAILHSAVSMLLLALLLYFTIHRGSQHLKNIRKKLLEADVINPKETIEGLKNQ</sequence>
<gene>
    <name evidence="2" type="ORF">TrLO_g4530</name>
</gene>
<dbReference type="EMBL" id="BRXW01000367">
    <property type="protein sequence ID" value="GMH48391.1"/>
    <property type="molecule type" value="Genomic_DNA"/>
</dbReference>
<keyword evidence="1" id="KW-0812">Transmembrane</keyword>
<protein>
    <submittedName>
        <fullName evidence="2">Uncharacterized protein</fullName>
    </submittedName>
</protein>
<evidence type="ECO:0000313" key="2">
    <source>
        <dbReference type="EMBL" id="GMH48391.1"/>
    </source>
</evidence>
<organism evidence="2 3">
    <name type="scientific">Triparma laevis f. longispina</name>
    <dbReference type="NCBI Taxonomy" id="1714387"/>
    <lineage>
        <taxon>Eukaryota</taxon>
        <taxon>Sar</taxon>
        <taxon>Stramenopiles</taxon>
        <taxon>Ochrophyta</taxon>
        <taxon>Bolidophyceae</taxon>
        <taxon>Parmales</taxon>
        <taxon>Triparmaceae</taxon>
        <taxon>Triparma</taxon>
    </lineage>
</organism>
<feature type="transmembrane region" description="Helical" evidence="1">
    <location>
        <begin position="65"/>
        <end position="83"/>
    </location>
</feature>
<feature type="transmembrane region" description="Helical" evidence="1">
    <location>
        <begin position="22"/>
        <end position="44"/>
    </location>
</feature>
<evidence type="ECO:0000313" key="3">
    <source>
        <dbReference type="Proteomes" id="UP001165122"/>
    </source>
</evidence>
<reference evidence="3" key="1">
    <citation type="journal article" date="2023" name="Commun. Biol.">
        <title>Genome analysis of Parmales, the sister group of diatoms, reveals the evolutionary specialization of diatoms from phago-mixotrophs to photoautotrophs.</title>
        <authorList>
            <person name="Ban H."/>
            <person name="Sato S."/>
            <person name="Yoshikawa S."/>
            <person name="Yamada K."/>
            <person name="Nakamura Y."/>
            <person name="Ichinomiya M."/>
            <person name="Sato N."/>
            <person name="Blanc-Mathieu R."/>
            <person name="Endo H."/>
            <person name="Kuwata A."/>
            <person name="Ogata H."/>
        </authorList>
    </citation>
    <scope>NUCLEOTIDE SEQUENCE [LARGE SCALE GENOMIC DNA]</scope>
    <source>
        <strain evidence="3">NIES 3700</strain>
    </source>
</reference>
<proteinExistence type="predicted"/>
<name>A0A9W6Z9X1_9STRA</name>